<protein>
    <submittedName>
        <fullName evidence="2">Epithelial membrane protein-related</fullName>
    </submittedName>
</protein>
<feature type="transmembrane region" description="Helical" evidence="1">
    <location>
        <begin position="95"/>
        <end position="113"/>
    </location>
</feature>
<feature type="transmembrane region" description="Helical" evidence="1">
    <location>
        <begin position="7"/>
        <end position="27"/>
    </location>
</feature>
<keyword evidence="1" id="KW-0812">Transmembrane</keyword>
<evidence type="ECO:0000313" key="2">
    <source>
        <dbReference type="EMBL" id="KAJ5077848.1"/>
    </source>
</evidence>
<keyword evidence="3" id="KW-1185">Reference proteome</keyword>
<name>A0A9Q0RFM0_ANAIG</name>
<feature type="transmembrane region" description="Helical" evidence="1">
    <location>
        <begin position="120"/>
        <end position="140"/>
    </location>
</feature>
<comment type="caution">
    <text evidence="2">The sequence shown here is derived from an EMBL/GenBank/DDBJ whole genome shotgun (WGS) entry which is preliminary data.</text>
</comment>
<feature type="transmembrane region" description="Helical" evidence="1">
    <location>
        <begin position="177"/>
        <end position="198"/>
    </location>
</feature>
<proteinExistence type="predicted"/>
<accession>A0A9Q0RFM0</accession>
<dbReference type="Proteomes" id="UP001149090">
    <property type="component" value="Unassembled WGS sequence"/>
</dbReference>
<keyword evidence="1" id="KW-0472">Membrane</keyword>
<evidence type="ECO:0000313" key="3">
    <source>
        <dbReference type="Proteomes" id="UP001149090"/>
    </source>
</evidence>
<reference evidence="2" key="1">
    <citation type="submission" date="2022-10" db="EMBL/GenBank/DDBJ databases">
        <title>Novel sulphate-reducing endosymbionts in the free-living metamonad Anaeramoeba.</title>
        <authorList>
            <person name="Jerlstrom-Hultqvist J."/>
            <person name="Cepicka I."/>
            <person name="Gallot-Lavallee L."/>
            <person name="Salas-Leiva D."/>
            <person name="Curtis B.A."/>
            <person name="Zahonova K."/>
            <person name="Pipaliya S."/>
            <person name="Dacks J."/>
            <person name="Roger A.J."/>
        </authorList>
    </citation>
    <scope>NUCLEOTIDE SEQUENCE</scope>
    <source>
        <strain evidence="2">BMAN</strain>
    </source>
</reference>
<organism evidence="2 3">
    <name type="scientific">Anaeramoeba ignava</name>
    <name type="common">Anaerobic marine amoeba</name>
    <dbReference type="NCBI Taxonomy" id="1746090"/>
    <lineage>
        <taxon>Eukaryota</taxon>
        <taxon>Metamonada</taxon>
        <taxon>Anaeramoebidae</taxon>
        <taxon>Anaeramoeba</taxon>
    </lineage>
</organism>
<dbReference type="AlphaFoldDB" id="A0A9Q0RFM0"/>
<dbReference type="OrthoDB" id="10631006at2759"/>
<dbReference type="EMBL" id="JAPDFW010000056">
    <property type="protein sequence ID" value="KAJ5077848.1"/>
    <property type="molecule type" value="Genomic_DNA"/>
</dbReference>
<keyword evidence="1" id="KW-1133">Transmembrane helix</keyword>
<evidence type="ECO:0000256" key="1">
    <source>
        <dbReference type="SAM" id="Phobius"/>
    </source>
</evidence>
<gene>
    <name evidence="2" type="ORF">M0811_05538</name>
</gene>
<dbReference type="Gene3D" id="1.20.140.150">
    <property type="match status" value="1"/>
</dbReference>
<sequence>MGPRKKIFILFLIPILVGIISIPLPYWCYGKVTVTGQNDSDITTYLGLYSIKFKGEYVNLSNRTDVDETYKLQDMEDKDFVSSNFKSDWKDLNKYYRFALGAVVIAIGLSIIIPFSRRLFLILGWLVFGFFLISILVVVIKTPDIDQMVFESENAIFPIWEDGKIFSSQIISYSYSFFLSCLAALLSLGFYFFGIAIWKKYRKEYY</sequence>